<reference evidence="1" key="1">
    <citation type="submission" date="2018-05" db="EMBL/GenBank/DDBJ databases">
        <authorList>
            <person name="Lanie J.A."/>
            <person name="Ng W.-L."/>
            <person name="Kazmierczak K.M."/>
            <person name="Andrzejewski T.M."/>
            <person name="Davidsen T.M."/>
            <person name="Wayne K.J."/>
            <person name="Tettelin H."/>
            <person name="Glass J.I."/>
            <person name="Rusch D."/>
            <person name="Podicherti R."/>
            <person name="Tsui H.-C.T."/>
            <person name="Winkler M.E."/>
        </authorList>
    </citation>
    <scope>NUCLEOTIDE SEQUENCE</scope>
</reference>
<organism evidence="1">
    <name type="scientific">marine metagenome</name>
    <dbReference type="NCBI Taxonomy" id="408172"/>
    <lineage>
        <taxon>unclassified sequences</taxon>
        <taxon>metagenomes</taxon>
        <taxon>ecological metagenomes</taxon>
    </lineage>
</organism>
<protein>
    <submittedName>
        <fullName evidence="1">Uncharacterized protein</fullName>
    </submittedName>
</protein>
<evidence type="ECO:0000313" key="1">
    <source>
        <dbReference type="EMBL" id="SVC88783.1"/>
    </source>
</evidence>
<dbReference type="EMBL" id="UINC01116792">
    <property type="protein sequence ID" value="SVC88783.1"/>
    <property type="molecule type" value="Genomic_DNA"/>
</dbReference>
<sequence>GKLDNQTSMTPRLADSILDSGKCLLPTLGDSIRGHEVLLEGLMEHWVQSGGSRSGVPIT</sequence>
<dbReference type="AlphaFoldDB" id="A0A382QTG9"/>
<gene>
    <name evidence="1" type="ORF">METZ01_LOCUS341637</name>
</gene>
<accession>A0A382QTG9</accession>
<feature type="non-terminal residue" evidence="1">
    <location>
        <position position="1"/>
    </location>
</feature>
<name>A0A382QTG9_9ZZZZ</name>
<proteinExistence type="predicted"/>